<proteinExistence type="inferred from homology"/>
<protein>
    <recommendedName>
        <fullName evidence="11">G-protein coupled receptors family 1 profile domain-containing protein</fullName>
    </recommendedName>
</protein>
<keyword evidence="7 8" id="KW-0807">Transducer</keyword>
<comment type="caution">
    <text evidence="12">The sequence shown here is derived from an EMBL/GenBank/DDBJ whole genome shotgun (WGS) entry which is preliminary data.</text>
</comment>
<comment type="subcellular location">
    <subcellularLocation>
        <location evidence="1">Membrane</location>
        <topology evidence="1">Multi-pass membrane protein</topology>
    </subcellularLocation>
</comment>
<feature type="transmembrane region" description="Helical" evidence="9">
    <location>
        <begin position="374"/>
        <end position="392"/>
    </location>
</feature>
<feature type="transmembrane region" description="Helical" evidence="9">
    <location>
        <begin position="569"/>
        <end position="594"/>
    </location>
</feature>
<keyword evidence="6 8" id="KW-0675">Receptor</keyword>
<evidence type="ECO:0000313" key="13">
    <source>
        <dbReference type="Proteomes" id="UP000663852"/>
    </source>
</evidence>
<evidence type="ECO:0000256" key="1">
    <source>
        <dbReference type="ARBA" id="ARBA00004141"/>
    </source>
</evidence>
<accession>A0A813XYV4</accession>
<evidence type="ECO:0000256" key="7">
    <source>
        <dbReference type="ARBA" id="ARBA00023224"/>
    </source>
</evidence>
<feature type="transmembrane region" description="Helical" evidence="9">
    <location>
        <begin position="470"/>
        <end position="487"/>
    </location>
</feature>
<dbReference type="AlphaFoldDB" id="A0A813XYV4"/>
<dbReference type="EMBL" id="CAJNOJ010000028">
    <property type="protein sequence ID" value="CAF0877833.1"/>
    <property type="molecule type" value="Genomic_DNA"/>
</dbReference>
<name>A0A813XYV4_ADIRI</name>
<dbReference type="GO" id="GO:0004930">
    <property type="term" value="F:G protein-coupled receptor activity"/>
    <property type="evidence" value="ECO:0007669"/>
    <property type="project" value="UniProtKB-KW"/>
</dbReference>
<dbReference type="SUPFAM" id="SSF81321">
    <property type="entry name" value="Family A G protein-coupled receptor-like"/>
    <property type="match status" value="1"/>
</dbReference>
<comment type="similarity">
    <text evidence="8">Belongs to the G-protein coupled receptor 1 family.</text>
</comment>
<evidence type="ECO:0000256" key="5">
    <source>
        <dbReference type="ARBA" id="ARBA00023136"/>
    </source>
</evidence>
<evidence type="ECO:0000256" key="3">
    <source>
        <dbReference type="ARBA" id="ARBA00022989"/>
    </source>
</evidence>
<dbReference type="CDD" id="cd00637">
    <property type="entry name" value="7tm_classA_rhodopsin-like"/>
    <property type="match status" value="1"/>
</dbReference>
<evidence type="ECO:0000313" key="12">
    <source>
        <dbReference type="EMBL" id="CAF0877833.1"/>
    </source>
</evidence>
<keyword evidence="5 9" id="KW-0472">Membrane</keyword>
<keyword evidence="2 8" id="KW-0812">Transmembrane</keyword>
<reference evidence="12" key="1">
    <citation type="submission" date="2021-02" db="EMBL/GenBank/DDBJ databases">
        <authorList>
            <person name="Nowell W R."/>
        </authorList>
    </citation>
    <scope>NUCLEOTIDE SEQUENCE</scope>
</reference>
<evidence type="ECO:0000256" key="6">
    <source>
        <dbReference type="ARBA" id="ARBA00023170"/>
    </source>
</evidence>
<dbReference type="PANTHER" id="PTHR45695:SF9">
    <property type="entry name" value="LEUCOKININ RECEPTOR"/>
    <property type="match status" value="1"/>
</dbReference>
<feature type="transmembrane region" description="Helical" evidence="9">
    <location>
        <begin position="606"/>
        <end position="626"/>
    </location>
</feature>
<evidence type="ECO:0000259" key="11">
    <source>
        <dbReference type="PROSITE" id="PS50262"/>
    </source>
</evidence>
<feature type="domain" description="G-protein coupled receptors family 1 profile" evidence="11">
    <location>
        <begin position="307"/>
        <end position="625"/>
    </location>
</feature>
<dbReference type="GO" id="GO:0005886">
    <property type="term" value="C:plasma membrane"/>
    <property type="evidence" value="ECO:0007669"/>
    <property type="project" value="TreeGrafter"/>
</dbReference>
<keyword evidence="4 8" id="KW-0297">G-protein coupled receptor</keyword>
<evidence type="ECO:0000256" key="4">
    <source>
        <dbReference type="ARBA" id="ARBA00023040"/>
    </source>
</evidence>
<dbReference type="PROSITE" id="PS00237">
    <property type="entry name" value="G_PROTEIN_RECEP_F1_1"/>
    <property type="match status" value="1"/>
</dbReference>
<evidence type="ECO:0000256" key="8">
    <source>
        <dbReference type="RuleBase" id="RU000688"/>
    </source>
</evidence>
<evidence type="ECO:0000256" key="10">
    <source>
        <dbReference type="SAM" id="SignalP"/>
    </source>
</evidence>
<gene>
    <name evidence="12" type="ORF">EDS130_LOCUS8630</name>
</gene>
<feature type="chain" id="PRO_5032319700" description="G-protein coupled receptors family 1 profile domain-containing protein" evidence="10">
    <location>
        <begin position="22"/>
        <end position="635"/>
    </location>
</feature>
<keyword evidence="10" id="KW-0732">Signal</keyword>
<dbReference type="Pfam" id="PF00001">
    <property type="entry name" value="7tm_1"/>
    <property type="match status" value="1"/>
</dbReference>
<feature type="transmembrane region" description="Helical" evidence="9">
    <location>
        <begin position="288"/>
        <end position="315"/>
    </location>
</feature>
<sequence>MPILHLTLMIFIVNLNQQVTLKRILYNQTLNVEEHSTVELDCRNERQLVAWRISLHHDDAYRYYYINSKSRNEFSLKNEVEEKPQNVKFDHNQYTMIISNVRQWMNIAFENIQCVLYDNETNLFEIMVFDLNIYGEKQSFHKNSILFCYSTLVSPFSFSLIINNTLMENRSIFWFSPPQYVNITCEIYSYPKSQLQLQLNDQLIQNQSDHLNTSYIGYQKNRSIAKGISANLQTSRTSQATLFKQSDRFLPGLCLAVLSIYYVTHFSSSCLEKLSRFAAKLNDEPSQGFRVCLILIFITILIIGFIGNTLVLLSVSTNHIKIRRSSTNLLLVNMSCADLVILTFNILDVVQFSYDRFWPTAWYLGLYLCKIVRFFQVLGCYVSVQTLLVISIERYIAIVHPVKISSVNRRKRLSLTFALIWLIGVLMALPNLFLLTLHELYNRPGYFICGLSDRPKHSTWILLYKYVESILFFFIPIFVQATLYIIICRNIFIVDRAVQANCRSEQLQQSSISESHRQYSGTKMSSLMQTPLHDHHMSLIPMSSPRSQTHLMTISNSSQKNSDTARKNAIIMLLLVAILYFIAFSPGQINFVYAQINQLHHLYENLNFFAINSTSFCVVYVPYVAFTRDDTTISR</sequence>
<feature type="signal peptide" evidence="10">
    <location>
        <begin position="1"/>
        <end position="21"/>
    </location>
</feature>
<dbReference type="OrthoDB" id="10037617at2759"/>
<dbReference type="InterPro" id="IPR017452">
    <property type="entry name" value="GPCR_Rhodpsn_7TM"/>
</dbReference>
<keyword evidence="3 9" id="KW-1133">Transmembrane helix</keyword>
<feature type="transmembrane region" description="Helical" evidence="9">
    <location>
        <begin position="327"/>
        <end position="354"/>
    </location>
</feature>
<feature type="transmembrane region" description="Helical" evidence="9">
    <location>
        <begin position="413"/>
        <end position="437"/>
    </location>
</feature>
<dbReference type="PROSITE" id="PS50262">
    <property type="entry name" value="G_PROTEIN_RECEP_F1_2"/>
    <property type="match status" value="1"/>
</dbReference>
<evidence type="ECO:0000256" key="2">
    <source>
        <dbReference type="ARBA" id="ARBA00022692"/>
    </source>
</evidence>
<organism evidence="12 13">
    <name type="scientific">Adineta ricciae</name>
    <name type="common">Rotifer</name>
    <dbReference type="NCBI Taxonomy" id="249248"/>
    <lineage>
        <taxon>Eukaryota</taxon>
        <taxon>Metazoa</taxon>
        <taxon>Spiralia</taxon>
        <taxon>Gnathifera</taxon>
        <taxon>Rotifera</taxon>
        <taxon>Eurotatoria</taxon>
        <taxon>Bdelloidea</taxon>
        <taxon>Adinetida</taxon>
        <taxon>Adinetidae</taxon>
        <taxon>Adineta</taxon>
    </lineage>
</organism>
<evidence type="ECO:0000256" key="9">
    <source>
        <dbReference type="SAM" id="Phobius"/>
    </source>
</evidence>
<dbReference type="PRINTS" id="PR00237">
    <property type="entry name" value="GPCRRHODOPSN"/>
</dbReference>
<dbReference type="Gene3D" id="1.20.1070.10">
    <property type="entry name" value="Rhodopsin 7-helix transmembrane proteins"/>
    <property type="match status" value="1"/>
</dbReference>
<dbReference type="InterPro" id="IPR000276">
    <property type="entry name" value="GPCR_Rhodpsn"/>
</dbReference>
<dbReference type="Proteomes" id="UP000663852">
    <property type="component" value="Unassembled WGS sequence"/>
</dbReference>
<dbReference type="PANTHER" id="PTHR45695">
    <property type="entry name" value="LEUCOKININ RECEPTOR-RELATED"/>
    <property type="match status" value="1"/>
</dbReference>